<proteinExistence type="predicted"/>
<organism evidence="1">
    <name type="scientific">bioreactor metagenome</name>
    <dbReference type="NCBI Taxonomy" id="1076179"/>
    <lineage>
        <taxon>unclassified sequences</taxon>
        <taxon>metagenomes</taxon>
        <taxon>ecological metagenomes</taxon>
    </lineage>
</organism>
<comment type="caution">
    <text evidence="1">The sequence shown here is derived from an EMBL/GenBank/DDBJ whole genome shotgun (WGS) entry which is preliminary data.</text>
</comment>
<dbReference type="AlphaFoldDB" id="A0A645FVR4"/>
<dbReference type="EMBL" id="VSSQ01065890">
    <property type="protein sequence ID" value="MPN18537.1"/>
    <property type="molecule type" value="Genomic_DNA"/>
</dbReference>
<gene>
    <name evidence="1" type="ORF">SDC9_165897</name>
</gene>
<protein>
    <submittedName>
        <fullName evidence="1">Uncharacterized protein</fullName>
    </submittedName>
</protein>
<reference evidence="1" key="1">
    <citation type="submission" date="2019-08" db="EMBL/GenBank/DDBJ databases">
        <authorList>
            <person name="Kucharzyk K."/>
            <person name="Murdoch R.W."/>
            <person name="Higgins S."/>
            <person name="Loffler F."/>
        </authorList>
    </citation>
    <scope>NUCLEOTIDE SEQUENCE</scope>
</reference>
<name>A0A645FVR4_9ZZZZ</name>
<sequence length="156" mass="17338">MERANQVLAKAQIYPNLSAHTAVYLGQQRGWNLDEINAAHKGSSAEASQVSDYAAAQGHDSVGTRYAHIHELIVNFLYLGQAFGFLARWNHNGIHRRTQTLDLLFHIAQIQLGNVLIADNHNAAVAAENFIHLKQMLLQAIADHNFVLMLVFSRTG</sequence>
<accession>A0A645FVR4</accession>
<evidence type="ECO:0000313" key="1">
    <source>
        <dbReference type="EMBL" id="MPN18537.1"/>
    </source>
</evidence>